<dbReference type="PANTHER" id="PTHR34883">
    <property type="entry name" value="SERINE-RICH PROTEIN, PUTATIVE-RELATED-RELATED"/>
    <property type="match status" value="1"/>
</dbReference>
<feature type="chain" id="PRO_5045596156" evidence="2">
    <location>
        <begin position="28"/>
        <end position="211"/>
    </location>
</feature>
<dbReference type="Gene3D" id="2.60.40.420">
    <property type="entry name" value="Cupredoxins - blue copper proteins"/>
    <property type="match status" value="1"/>
</dbReference>
<keyword evidence="1" id="KW-0812">Transmembrane</keyword>
<keyword evidence="1" id="KW-1133">Transmembrane helix</keyword>
<evidence type="ECO:0000313" key="3">
    <source>
        <dbReference type="EMBL" id="KAL1899035.1"/>
    </source>
</evidence>
<evidence type="ECO:0000313" key="4">
    <source>
        <dbReference type="Proteomes" id="UP001583280"/>
    </source>
</evidence>
<name>A0ABR3ZEE3_9PEZI</name>
<dbReference type="Proteomes" id="UP001583280">
    <property type="component" value="Unassembled WGS sequence"/>
</dbReference>
<organism evidence="3 4">
    <name type="scientific">Ceratocystis pirilliformis</name>
    <dbReference type="NCBI Taxonomy" id="259994"/>
    <lineage>
        <taxon>Eukaryota</taxon>
        <taxon>Fungi</taxon>
        <taxon>Dikarya</taxon>
        <taxon>Ascomycota</taxon>
        <taxon>Pezizomycotina</taxon>
        <taxon>Sordariomycetes</taxon>
        <taxon>Hypocreomycetidae</taxon>
        <taxon>Microascales</taxon>
        <taxon>Ceratocystidaceae</taxon>
        <taxon>Ceratocystis</taxon>
    </lineage>
</organism>
<dbReference type="PANTHER" id="PTHR34883:SF17">
    <property type="entry name" value="CUPREDOXIN"/>
    <property type="match status" value="1"/>
</dbReference>
<keyword evidence="2" id="KW-0732">Signal</keyword>
<evidence type="ECO:0000256" key="2">
    <source>
        <dbReference type="SAM" id="SignalP"/>
    </source>
</evidence>
<keyword evidence="1" id="KW-0472">Membrane</keyword>
<keyword evidence="4" id="KW-1185">Reference proteome</keyword>
<gene>
    <name evidence="3" type="ORF">Cpir12675_001591</name>
</gene>
<dbReference type="InterPro" id="IPR008972">
    <property type="entry name" value="Cupredoxin"/>
</dbReference>
<comment type="caution">
    <text evidence="3">The sequence shown here is derived from an EMBL/GenBank/DDBJ whole genome shotgun (WGS) entry which is preliminary data.</text>
</comment>
<sequence length="211" mass="23104">MDHIAPVFSFTLTFLFLSLLTPKSSISTTTTISVIVTIFVAKMRFSFVALLSATAALAAPSQVSEGKKLEAREGFTRIVQVTEGGIYPSQLQANQGDFIWFKFGSGFNSVVEGEYNRPCRSYGNGFASGTVYHSGNGFFGRVFIVDVGNTSPRWYYSGEGTRCIDKAHVAVINPPSNNPNAFASYYSSAPRAKRVDTHSERGGQFENDEEF</sequence>
<feature type="transmembrane region" description="Helical" evidence="1">
    <location>
        <begin position="35"/>
        <end position="59"/>
    </location>
</feature>
<reference evidence="3 4" key="1">
    <citation type="journal article" date="2024" name="IMA Fungus">
        <title>IMA Genome - F19 : A genome assembly and annotation guide to empower mycologists, including annotated draft genome sequences of Ceratocystis pirilliformis, Diaporthe australafricana, Fusarium ophioides, Paecilomyces lecythidis, and Sporothrix stenoceras.</title>
        <authorList>
            <person name="Aylward J."/>
            <person name="Wilson A.M."/>
            <person name="Visagie C.M."/>
            <person name="Spraker J."/>
            <person name="Barnes I."/>
            <person name="Buitendag C."/>
            <person name="Ceriani C."/>
            <person name="Del Mar Angel L."/>
            <person name="du Plessis D."/>
            <person name="Fuchs T."/>
            <person name="Gasser K."/>
            <person name="Kramer D."/>
            <person name="Li W."/>
            <person name="Munsamy K."/>
            <person name="Piso A."/>
            <person name="Price J.L."/>
            <person name="Sonnekus B."/>
            <person name="Thomas C."/>
            <person name="van der Nest A."/>
            <person name="van Dijk A."/>
            <person name="van Heerden A."/>
            <person name="van Vuuren N."/>
            <person name="Yilmaz N."/>
            <person name="Duong T.A."/>
            <person name="van der Merwe N.A."/>
            <person name="Wingfield M.J."/>
            <person name="Wingfield B.D."/>
        </authorList>
    </citation>
    <scope>NUCLEOTIDE SEQUENCE [LARGE SCALE GENOMIC DNA]</scope>
    <source>
        <strain evidence="3 4">CMW 12675</strain>
    </source>
</reference>
<accession>A0ABR3ZEE3</accession>
<evidence type="ECO:0000256" key="1">
    <source>
        <dbReference type="SAM" id="Phobius"/>
    </source>
</evidence>
<dbReference type="EMBL" id="JAWDJO010000026">
    <property type="protein sequence ID" value="KAL1899035.1"/>
    <property type="molecule type" value="Genomic_DNA"/>
</dbReference>
<proteinExistence type="predicted"/>
<dbReference type="SUPFAM" id="SSF49503">
    <property type="entry name" value="Cupredoxins"/>
    <property type="match status" value="1"/>
</dbReference>
<feature type="signal peptide" evidence="2">
    <location>
        <begin position="1"/>
        <end position="27"/>
    </location>
</feature>
<protein>
    <submittedName>
        <fullName evidence="3">Uncharacterized protein</fullName>
    </submittedName>
</protein>
<dbReference type="InterPro" id="IPR052953">
    <property type="entry name" value="Ser-rich/MCO-related"/>
</dbReference>